<feature type="domain" description="HD" evidence="13">
    <location>
        <begin position="94"/>
        <end position="200"/>
    </location>
</feature>
<protein>
    <recommendedName>
        <fullName evidence="8">5'-deoxynucleotidase</fullName>
        <ecNumber evidence="8">3.1.3.89</ecNumber>
    </recommendedName>
</protein>
<accession>A0AAN8A6F0</accession>
<evidence type="ECO:0000256" key="1">
    <source>
        <dbReference type="ARBA" id="ARBA00001638"/>
    </source>
</evidence>
<dbReference type="PANTHER" id="PTHR11845">
    <property type="entry name" value="5'-DEOXYNUCLEOTIDASE HDDC2"/>
    <property type="match status" value="1"/>
</dbReference>
<comment type="caution">
    <text evidence="14">The sequence shown here is derived from an EMBL/GenBank/DDBJ whole genome shotgun (WGS) entry which is preliminary data.</text>
</comment>
<dbReference type="GO" id="GO:0005737">
    <property type="term" value="C:cytoplasm"/>
    <property type="evidence" value="ECO:0007669"/>
    <property type="project" value="TreeGrafter"/>
</dbReference>
<dbReference type="InterPro" id="IPR003607">
    <property type="entry name" value="HD/PDEase_dom"/>
</dbReference>
<comment type="cofactor">
    <cofactor evidence="4">
        <name>Mg(2+)</name>
        <dbReference type="ChEBI" id="CHEBI:18420"/>
    </cofactor>
</comment>
<keyword evidence="11" id="KW-0460">Magnesium</keyword>
<dbReference type="SMART" id="SM00471">
    <property type="entry name" value="HDc"/>
    <property type="match status" value="1"/>
</dbReference>
<keyword evidence="9" id="KW-0479">Metal-binding</keyword>
<dbReference type="FunFam" id="1.10.3210.10:FF:000011">
    <property type="entry name" value="HD domain-containing protein 2"/>
    <property type="match status" value="1"/>
</dbReference>
<reference evidence="15" key="1">
    <citation type="submission" date="2023-07" db="EMBL/GenBank/DDBJ databases">
        <title>A draft genome of Kazachstania heterogenica Y-27499.</title>
        <authorList>
            <person name="Donic C."/>
            <person name="Kralova J.S."/>
            <person name="Fidel L."/>
            <person name="Ben-Dor S."/>
            <person name="Jung S."/>
        </authorList>
    </citation>
    <scope>NUCLEOTIDE SEQUENCE [LARGE SCALE GENOMIC DNA]</scope>
    <source>
        <strain evidence="15">Y27499</strain>
    </source>
</reference>
<evidence type="ECO:0000259" key="13">
    <source>
        <dbReference type="PROSITE" id="PS51831"/>
    </source>
</evidence>
<proteinExistence type="inferred from homology"/>
<gene>
    <name evidence="14" type="ORF">RI543_005021</name>
</gene>
<name>A0AAN8A6F0_9SACH</name>
<organism evidence="14 15">
    <name type="scientific">Arxiozyma heterogenica</name>
    <dbReference type="NCBI Taxonomy" id="278026"/>
    <lineage>
        <taxon>Eukaryota</taxon>
        <taxon>Fungi</taxon>
        <taxon>Dikarya</taxon>
        <taxon>Ascomycota</taxon>
        <taxon>Saccharomycotina</taxon>
        <taxon>Saccharomycetes</taxon>
        <taxon>Saccharomycetales</taxon>
        <taxon>Saccharomycetaceae</taxon>
        <taxon>Arxiozyma</taxon>
    </lineage>
</organism>
<dbReference type="AlphaFoldDB" id="A0AAN8A6F0"/>
<comment type="cofactor">
    <cofactor evidence="2">
        <name>Mn(2+)</name>
        <dbReference type="ChEBI" id="CHEBI:29035"/>
    </cofactor>
</comment>
<evidence type="ECO:0000313" key="14">
    <source>
        <dbReference type="EMBL" id="KAK5773711.1"/>
    </source>
</evidence>
<dbReference type="Pfam" id="PF13023">
    <property type="entry name" value="HD_3"/>
    <property type="match status" value="1"/>
</dbReference>
<evidence type="ECO:0000256" key="11">
    <source>
        <dbReference type="ARBA" id="ARBA00022842"/>
    </source>
</evidence>
<dbReference type="PROSITE" id="PS51831">
    <property type="entry name" value="HD"/>
    <property type="match status" value="1"/>
</dbReference>
<sequence>MSTITTTTNATTTTTFSSTINPLVTENQISARINTTAEKFKKWDPRDHIPSTVQQLLNKPSSNYRLAFLNVIQQLKIQKRTGWLDYGMTECESIADHMYRMSCICMMITNPLVNRDKCMRIALVHDMAESIVGDITPVNPIGKKEKSRREWETIKYICEDLVKPISPLTSKEIMEDWLSYENVSSLEARYVKDIDKYELLVQCFEYEQQFQGTKNFDEFFQAVELIKTEEVKKWVNELTTLRDEYFKSLKN</sequence>
<evidence type="ECO:0000256" key="8">
    <source>
        <dbReference type="ARBA" id="ARBA00012964"/>
    </source>
</evidence>
<evidence type="ECO:0000313" key="15">
    <source>
        <dbReference type="Proteomes" id="UP001306508"/>
    </source>
</evidence>
<dbReference type="Gene3D" id="1.10.3210.10">
    <property type="entry name" value="Hypothetical protein af1432"/>
    <property type="match status" value="1"/>
</dbReference>
<comment type="function">
    <text evidence="5">Catalyzes the dephosphorylation of the nucleoside 5'-monophosphates deoxyadenosine monophosphate (dAMP), deoxycytidine monophosphate (dCMP), deoxyguanosine monophosphate (dGMP) and deoxythymidine monophosphate (dTMP).</text>
</comment>
<evidence type="ECO:0000256" key="3">
    <source>
        <dbReference type="ARBA" id="ARBA00001941"/>
    </source>
</evidence>
<evidence type="ECO:0000256" key="10">
    <source>
        <dbReference type="ARBA" id="ARBA00022801"/>
    </source>
</evidence>
<dbReference type="EC" id="3.1.3.89" evidence="8"/>
<comment type="cofactor">
    <cofactor evidence="3">
        <name>Co(2+)</name>
        <dbReference type="ChEBI" id="CHEBI:48828"/>
    </cofactor>
</comment>
<dbReference type="GO" id="GO:0046872">
    <property type="term" value="F:metal ion binding"/>
    <property type="evidence" value="ECO:0007669"/>
    <property type="project" value="UniProtKB-KW"/>
</dbReference>
<dbReference type="GO" id="GO:0009159">
    <property type="term" value="P:deoxyribonucleoside monophosphate catabolic process"/>
    <property type="evidence" value="ECO:0007669"/>
    <property type="project" value="UniProtKB-ARBA"/>
</dbReference>
<evidence type="ECO:0000256" key="9">
    <source>
        <dbReference type="ARBA" id="ARBA00022723"/>
    </source>
</evidence>
<dbReference type="GO" id="GO:0002953">
    <property type="term" value="F:5'-deoxynucleotidase activity"/>
    <property type="evidence" value="ECO:0007669"/>
    <property type="project" value="UniProtKB-EC"/>
</dbReference>
<dbReference type="Proteomes" id="UP001306508">
    <property type="component" value="Unassembled WGS sequence"/>
</dbReference>
<comment type="similarity">
    <text evidence="6">Belongs to the HDDC2 family.</text>
</comment>
<evidence type="ECO:0000256" key="2">
    <source>
        <dbReference type="ARBA" id="ARBA00001936"/>
    </source>
</evidence>
<evidence type="ECO:0000256" key="4">
    <source>
        <dbReference type="ARBA" id="ARBA00001946"/>
    </source>
</evidence>
<keyword evidence="15" id="KW-1185">Reference proteome</keyword>
<dbReference type="SUPFAM" id="SSF109604">
    <property type="entry name" value="HD-domain/PDEase-like"/>
    <property type="match status" value="1"/>
</dbReference>
<evidence type="ECO:0000256" key="6">
    <source>
        <dbReference type="ARBA" id="ARBA00009999"/>
    </source>
</evidence>
<dbReference type="InterPro" id="IPR006674">
    <property type="entry name" value="HD_domain"/>
</dbReference>
<evidence type="ECO:0000256" key="5">
    <source>
        <dbReference type="ARBA" id="ARBA00004074"/>
    </source>
</evidence>
<dbReference type="EMBL" id="JAWIZZ010000071">
    <property type="protein sequence ID" value="KAK5773711.1"/>
    <property type="molecule type" value="Genomic_DNA"/>
</dbReference>
<dbReference type="PANTHER" id="PTHR11845:SF13">
    <property type="entry name" value="5'-DEOXYNUCLEOTIDASE HDDC2"/>
    <property type="match status" value="1"/>
</dbReference>
<dbReference type="InterPro" id="IPR039356">
    <property type="entry name" value="YfbR/HDDC2"/>
</dbReference>
<keyword evidence="12" id="KW-0170">Cobalt</keyword>
<evidence type="ECO:0000256" key="12">
    <source>
        <dbReference type="ARBA" id="ARBA00023285"/>
    </source>
</evidence>
<comment type="subunit">
    <text evidence="7">Homodimer.</text>
</comment>
<comment type="catalytic activity">
    <reaction evidence="1">
        <text>a 2'-deoxyribonucleoside 5'-phosphate + H2O = a 2'-deoxyribonucleoside + phosphate</text>
        <dbReference type="Rhea" id="RHEA:36167"/>
        <dbReference type="ChEBI" id="CHEBI:15377"/>
        <dbReference type="ChEBI" id="CHEBI:18274"/>
        <dbReference type="ChEBI" id="CHEBI:43474"/>
        <dbReference type="ChEBI" id="CHEBI:65317"/>
        <dbReference type="EC" id="3.1.3.89"/>
    </reaction>
</comment>
<keyword evidence="10" id="KW-0378">Hydrolase</keyword>
<evidence type="ECO:0000256" key="7">
    <source>
        <dbReference type="ARBA" id="ARBA00011738"/>
    </source>
</evidence>